<keyword evidence="6 7" id="KW-0539">Nucleus</keyword>
<protein>
    <recommendedName>
        <fullName evidence="7">Mediator of RNA polymerase II transcription subunit 1</fullName>
    </recommendedName>
    <alternativeName>
        <fullName evidence="7">Mediator complex subunit 1</fullName>
    </alternativeName>
</protein>
<dbReference type="EMBL" id="KQ947413">
    <property type="protein sequence ID" value="KUJ18171.1"/>
    <property type="molecule type" value="Genomic_DNA"/>
</dbReference>
<evidence type="ECO:0000256" key="5">
    <source>
        <dbReference type="ARBA" id="ARBA00023163"/>
    </source>
</evidence>
<gene>
    <name evidence="10" type="ORF">LY89DRAFT_614735</name>
</gene>
<dbReference type="PANTHER" id="PTHR35041:SF4">
    <property type="entry name" value="MEDIATOR OF RNA POLYMERASE II TRANSCRIPTION SUBUNIT 1"/>
    <property type="match status" value="1"/>
</dbReference>
<dbReference type="Proteomes" id="UP000070700">
    <property type="component" value="Unassembled WGS sequence"/>
</dbReference>
<feature type="compositionally biased region" description="Polar residues" evidence="8">
    <location>
        <begin position="44"/>
        <end position="59"/>
    </location>
</feature>
<dbReference type="GeneID" id="28820427"/>
<dbReference type="RefSeq" id="XP_018072526.1">
    <property type="nucleotide sequence ID" value="XM_018210701.1"/>
</dbReference>
<dbReference type="KEGG" id="psco:LY89DRAFT_614735"/>
<comment type="function">
    <text evidence="7">Component of the Mediator complex, a coactivator involved in the regulated transcription of nearly all RNA polymerase II-dependent genes. Mediator functions as a bridge to convey information from gene-specific regulatory proteins to the basal RNA polymerase II transcription machinery. Mediator is recruited to promoters by direct interactions with regulatory proteins and serves as a scaffold for the assembly of a functional preinitiation complex with RNA polymerase II and the general transcription factors.</text>
</comment>
<keyword evidence="5 7" id="KW-0804">Transcription</keyword>
<dbReference type="InParanoid" id="A0A194XDE4"/>
<evidence type="ECO:0000256" key="1">
    <source>
        <dbReference type="ARBA" id="ARBA00004123"/>
    </source>
</evidence>
<reference evidence="10 11" key="1">
    <citation type="submission" date="2015-10" db="EMBL/GenBank/DDBJ databases">
        <title>Full genome of DAOMC 229536 Phialocephala scopiformis, a fungal endophyte of spruce producing the potent anti-insectan compound rugulosin.</title>
        <authorList>
            <consortium name="DOE Joint Genome Institute"/>
            <person name="Walker A.K."/>
            <person name="Frasz S.L."/>
            <person name="Seifert K.A."/>
            <person name="Miller J.D."/>
            <person name="Mondo S.J."/>
            <person name="Labutti K."/>
            <person name="Lipzen A."/>
            <person name="Dockter R."/>
            <person name="Kennedy M."/>
            <person name="Grigoriev I.V."/>
            <person name="Spatafora J.W."/>
        </authorList>
    </citation>
    <scope>NUCLEOTIDE SEQUENCE [LARGE SCALE GENOMIC DNA]</scope>
    <source>
        <strain evidence="10 11">CBS 120377</strain>
    </source>
</reference>
<evidence type="ECO:0000259" key="9">
    <source>
        <dbReference type="Pfam" id="PF10744"/>
    </source>
</evidence>
<feature type="domain" description="Mediator complex subunit Med1" evidence="9">
    <location>
        <begin position="137"/>
        <end position="558"/>
    </location>
</feature>
<organism evidence="10 11">
    <name type="scientific">Mollisia scopiformis</name>
    <name type="common">Conifer needle endophyte fungus</name>
    <name type="synonym">Phialocephala scopiformis</name>
    <dbReference type="NCBI Taxonomy" id="149040"/>
    <lineage>
        <taxon>Eukaryota</taxon>
        <taxon>Fungi</taxon>
        <taxon>Dikarya</taxon>
        <taxon>Ascomycota</taxon>
        <taxon>Pezizomycotina</taxon>
        <taxon>Leotiomycetes</taxon>
        <taxon>Helotiales</taxon>
        <taxon>Mollisiaceae</taxon>
        <taxon>Mollisia</taxon>
    </lineage>
</organism>
<dbReference type="AlphaFoldDB" id="A0A194XDE4"/>
<evidence type="ECO:0000256" key="4">
    <source>
        <dbReference type="ARBA" id="ARBA00023159"/>
    </source>
</evidence>
<comment type="similarity">
    <text evidence="2 7">Belongs to the Mediator complex subunit 1 family.</text>
</comment>
<keyword evidence="4 7" id="KW-0010">Activator</keyword>
<name>A0A194XDE4_MOLSC</name>
<evidence type="ECO:0000256" key="3">
    <source>
        <dbReference type="ARBA" id="ARBA00023015"/>
    </source>
</evidence>
<evidence type="ECO:0000313" key="11">
    <source>
        <dbReference type="Proteomes" id="UP000070700"/>
    </source>
</evidence>
<feature type="region of interest" description="Disordered" evidence="8">
    <location>
        <begin position="1"/>
        <end position="66"/>
    </location>
</feature>
<dbReference type="GO" id="GO:0016592">
    <property type="term" value="C:mediator complex"/>
    <property type="evidence" value="ECO:0007669"/>
    <property type="project" value="InterPro"/>
</dbReference>
<keyword evidence="3 7" id="KW-0805">Transcription regulation</keyword>
<accession>A0A194XDE4</accession>
<dbReference type="GO" id="GO:0003712">
    <property type="term" value="F:transcription coregulator activity"/>
    <property type="evidence" value="ECO:0007669"/>
    <property type="project" value="InterPro"/>
</dbReference>
<sequence length="677" mass="74176">MATPTPGKHTGQVVATPPVSTPFSSSNHPSHPAFSPHGPRSVVPSPQQVKKSPANSNTMYGYPGGGGHPTNSSFGVGYDSPSAAMALGGVSGLELGLEGMGTPLGGVGHLAVGAGHNGIGGSGRGDEEDRARRLGAVMDILKTSQGRISEKGIQHLATRLGFASIVQDIEIRSRTTSRPVIIAGEAISVDLVFESGLVKTVLLQFPTSPPIVNKHVDRAGEILMRDLEIAGNESPLSKKLDGFAANLEKLAAQDLLGQTNKPFNCFEAIAGIYENLEKLHKWEVEKLRESPDMVGKDQDFLERAVMCTRSGRPVMHERNRLGLSLDYWQEKRRIGQQKDKTKTWALLVECGKKPSAFYTSARVSENWISAEIEKDNVPAEDLLLAAADGPVLDWLEPETTLIPGPDPPKEGDAPRGDVIELVDETTGLRRPEVMFVAKFDPPLVVPGSVVAQLYHIVNMTFDTTQPTAYFDDLLFPRSPEERYSNDGRVIRCEVTVPVFDKDGKKTTQIHKNNLLVEGFEYGYELTELPFSHPRQLVEMLPYLRQYAFTSTLLEKSFGSSSKTFSTEVKKMVVPSTRSAFDSFMEGTLPQKEMTLDVNLKPGPQIRIVFPFAKIPGSNSAYITFDIKHNGVVEVVEENVLDKDTMSESKMLTSADLGKMLEITEDFGILVEYVQRRL</sequence>
<dbReference type="InterPro" id="IPR019680">
    <property type="entry name" value="Mediator_Med1"/>
</dbReference>
<evidence type="ECO:0000256" key="7">
    <source>
        <dbReference type="RuleBase" id="RU364059"/>
    </source>
</evidence>
<evidence type="ECO:0000256" key="2">
    <source>
        <dbReference type="ARBA" id="ARBA00006210"/>
    </source>
</evidence>
<keyword evidence="11" id="KW-1185">Reference proteome</keyword>
<dbReference type="Pfam" id="PF10744">
    <property type="entry name" value="Med1"/>
    <property type="match status" value="1"/>
</dbReference>
<dbReference type="PANTHER" id="PTHR35041">
    <property type="entry name" value="MEDIATOR OF RNA POLYMERASE II TRANSCRIPTION SUBUNIT 1"/>
    <property type="match status" value="1"/>
</dbReference>
<proteinExistence type="inferred from homology"/>
<dbReference type="STRING" id="149040.A0A194XDE4"/>
<comment type="subcellular location">
    <subcellularLocation>
        <location evidence="1 7">Nucleus</location>
    </subcellularLocation>
</comment>
<evidence type="ECO:0000313" key="10">
    <source>
        <dbReference type="EMBL" id="KUJ18171.1"/>
    </source>
</evidence>
<evidence type="ECO:0000256" key="8">
    <source>
        <dbReference type="SAM" id="MobiDB-lite"/>
    </source>
</evidence>
<dbReference type="OrthoDB" id="5310959at2759"/>
<evidence type="ECO:0000256" key="6">
    <source>
        <dbReference type="ARBA" id="ARBA00023242"/>
    </source>
</evidence>
<dbReference type="GO" id="GO:0045944">
    <property type="term" value="P:positive regulation of transcription by RNA polymerase II"/>
    <property type="evidence" value="ECO:0007669"/>
    <property type="project" value="UniProtKB-ARBA"/>
</dbReference>